<dbReference type="EMBL" id="NIBD01000019">
    <property type="protein sequence ID" value="PAB55806.1"/>
    <property type="molecule type" value="Genomic_DNA"/>
</dbReference>
<protein>
    <submittedName>
        <fullName evidence="1">Uncharacterized protein</fullName>
    </submittedName>
</protein>
<proteinExistence type="predicted"/>
<comment type="caution">
    <text evidence="1">The sequence shown here is derived from an EMBL/GenBank/DDBJ whole genome shotgun (WGS) entry which is preliminary data.</text>
</comment>
<organism evidence="1 2">
    <name type="scientific">Lactobacillus johnsonii</name>
    <dbReference type="NCBI Taxonomy" id="33959"/>
    <lineage>
        <taxon>Bacteria</taxon>
        <taxon>Bacillati</taxon>
        <taxon>Bacillota</taxon>
        <taxon>Bacilli</taxon>
        <taxon>Lactobacillales</taxon>
        <taxon>Lactobacillaceae</taxon>
        <taxon>Lactobacillus</taxon>
    </lineage>
</organism>
<evidence type="ECO:0000313" key="2">
    <source>
        <dbReference type="Proteomes" id="UP000216008"/>
    </source>
</evidence>
<sequence length="110" mass="12523">MAEDKTILDDKKVVEPQKIDRLGAHEDWTFKDDNGYEWKYTFQFPGLKKAYEMIDNATMANGQVAKSILFDEYLQNVVVSEKLTSVDDLIDRPGVDDLFNAIDSFLGGLL</sequence>
<dbReference type="AlphaFoldDB" id="A0A267M8A2"/>
<name>A0A267M8A2_LACJH</name>
<reference evidence="1 2" key="1">
    <citation type="submission" date="2017-05" db="EMBL/GenBank/DDBJ databases">
        <title>Lactobacillus johnsonii from commercial turkeys.</title>
        <authorList>
            <person name="Johnson T.J."/>
            <person name="Youmans B."/>
        </authorList>
    </citation>
    <scope>NUCLEOTIDE SEQUENCE [LARGE SCALE GENOMIC DNA]</scope>
    <source>
        <strain evidence="1 2">UMNLJ114</strain>
    </source>
</reference>
<accession>A0A267M8A2</accession>
<gene>
    <name evidence="1" type="ORF">A3Q24_03560</name>
</gene>
<dbReference type="RefSeq" id="WP_095182683.1">
    <property type="nucleotide sequence ID" value="NZ_NIBC01000035.1"/>
</dbReference>
<dbReference type="Proteomes" id="UP000216008">
    <property type="component" value="Unassembled WGS sequence"/>
</dbReference>
<evidence type="ECO:0000313" key="1">
    <source>
        <dbReference type="EMBL" id="PAB55806.1"/>
    </source>
</evidence>